<evidence type="ECO:0000313" key="2">
    <source>
        <dbReference type="Proteomes" id="UP000236163"/>
    </source>
</evidence>
<gene>
    <name evidence="1" type="ORF">RK55_012265</name>
</gene>
<evidence type="ECO:0000313" key="1">
    <source>
        <dbReference type="EMBL" id="PNO33887.1"/>
    </source>
</evidence>
<protein>
    <submittedName>
        <fullName evidence="1">Uncharacterized protein</fullName>
    </submittedName>
</protein>
<dbReference type="AlphaFoldDB" id="A0A2K0JF49"/>
<comment type="caution">
    <text evidence="1">The sequence shown here is derived from an EMBL/GenBank/DDBJ whole genome shotgun (WGS) entry which is preliminary data.</text>
</comment>
<proteinExistence type="predicted"/>
<accession>A0A2K0JF49</accession>
<sequence>MKAKYATLIRSLLRTYREQASAIEKESFSVHSDGIQLMELNLKLAKCLEGMSLMARFNNEFEDYCELHEITMMAFNGTIPQEDNIPGLISLASCSVKENKTAVQLTAVQR</sequence>
<name>A0A2K0JF49_SALHO</name>
<dbReference type="EMBL" id="JWSP02000004">
    <property type="protein sequence ID" value="PNO33887.1"/>
    <property type="molecule type" value="Genomic_DNA"/>
</dbReference>
<reference evidence="2" key="1">
    <citation type="submission" date="2017-12" db="EMBL/GenBank/DDBJ databases">
        <title>FDA dAtabase for Regulatory Grade micrObial Sequences (FDA-ARGOS): Supporting development and validation of Infectious Disease Dx tests.</title>
        <authorList>
            <person name="Sichtig H."/>
            <person name="Tallon L."/>
            <person name="Sadzewicz L."/>
            <person name="Sengamalay N."/>
            <person name="Nagaraj S."/>
            <person name="Vavikolanu K."/>
            <person name="Aluvathingal J."/>
            <person name="Nadendla S."/>
            <person name="Pirone D.C."/>
            <person name="Hoffman M."/>
            <person name="Muruvanda T."/>
            <person name="Allard M."/>
            <person name="Evans P."/>
        </authorList>
    </citation>
    <scope>NUCLEOTIDE SEQUENCE [LARGE SCALE GENOMIC DNA]</scope>
    <source>
        <strain evidence="2">FDAARGOS_55</strain>
    </source>
</reference>
<dbReference type="Proteomes" id="UP000236163">
    <property type="component" value="Unassembled WGS sequence"/>
</dbReference>
<organism evidence="1 2">
    <name type="scientific">Salmonella enterica subsp. houtenae serovar 50:g,z51:-</name>
    <dbReference type="NCBI Taxonomy" id="1173947"/>
    <lineage>
        <taxon>Bacteria</taxon>
        <taxon>Pseudomonadati</taxon>
        <taxon>Pseudomonadota</taxon>
        <taxon>Gammaproteobacteria</taxon>
        <taxon>Enterobacterales</taxon>
        <taxon>Enterobacteriaceae</taxon>
        <taxon>Salmonella</taxon>
    </lineage>
</organism>